<sequence>MNTTPSIRHKASTIAKDRISDVKETISITKSLFWSLISWWVKEVKNSLTAEKPHELTKNWGLFNVDIYAKHNIEQCLAVIAIWWEEKEKPIYPSHTIAQMALWTIRKQAKFDLYLTISLNLSPWLIFNEIDKDAYYSEREQRDKIIKDMVWMGATKDELSKVKFELSSQNHPYLDLVNSIKTDRLDEYPIYKKLKIAYLSWGEFEKDILRCVPKKVKSTKDDDLTYNYALIEINQIIEDYRKWLSIKIWFKREKLYDQIFINILNGKYGELLWLTDVLNPEYDWKRKKWNEMFGSIHWDERADENSKKLKLKHVTKTRLKQILYSVPFLVALAVWWWKMHRMHQESVEYQKLFKVVAPDLKGKDLTIRYDSLFRTELKDDSEKMKRVDNVIKAIKEDFSYRYWINDNKSKEFLSKLLLYEIVKFEMDHEIVLSGNNYSYSIMYFVDNFVEKYNTLLAMNDINTVPYKSFVKYEQEFINTLNCEWDWNAKEISKLVWAPINDAMTNKTSQYTRIWKYMQKRVSTWAEELILAPDRNNVHWSPASDINGKPLMTYIYKIERDYTTAENYTAKLAKEEIYDYFFQTRKQIKDILDAVWEIYYEWHIPEQNWDFKLEYIQKAITKEYANNEKNISKTIEEKWMSYYVTHNLKPALEKALKEKSLSLPTSFEMLRKNMAAIINTKNYSWDVKMFYYWNYKGTTISYKTKNKGKVILWIEKIDWVDYIFYSPYADKEFSFYLNDFDSLKLADEILKTLDETK</sequence>
<evidence type="ECO:0000313" key="1">
    <source>
        <dbReference type="EMBL" id="EKE27939.1"/>
    </source>
</evidence>
<protein>
    <submittedName>
        <fullName evidence="1">Uncharacterized protein</fullName>
    </submittedName>
</protein>
<accession>K2GCF8</accession>
<proteinExistence type="predicted"/>
<comment type="caution">
    <text evidence="1">The sequence shown here is derived from an EMBL/GenBank/DDBJ whole genome shotgun (WGS) entry which is preliminary data.</text>
</comment>
<reference evidence="1" key="1">
    <citation type="journal article" date="2012" name="Science">
        <title>Fermentation, hydrogen, and sulfur metabolism in multiple uncultivated bacterial phyla.</title>
        <authorList>
            <person name="Wrighton K.C."/>
            <person name="Thomas B.C."/>
            <person name="Sharon I."/>
            <person name="Miller C.S."/>
            <person name="Castelle C.J."/>
            <person name="VerBerkmoes N.C."/>
            <person name="Wilkins M.J."/>
            <person name="Hettich R.L."/>
            <person name="Lipton M.S."/>
            <person name="Williams K.H."/>
            <person name="Long P.E."/>
            <person name="Banfield J.F."/>
        </authorList>
    </citation>
    <scope>NUCLEOTIDE SEQUENCE [LARGE SCALE GENOMIC DNA]</scope>
</reference>
<name>K2GCF8_9BACT</name>
<organism evidence="1">
    <name type="scientific">uncultured bacterium</name>
    <name type="common">gcode 4</name>
    <dbReference type="NCBI Taxonomy" id="1234023"/>
    <lineage>
        <taxon>Bacteria</taxon>
        <taxon>environmental samples</taxon>
    </lineage>
</organism>
<dbReference type="EMBL" id="AMFJ01000397">
    <property type="protein sequence ID" value="EKE27939.1"/>
    <property type="molecule type" value="Genomic_DNA"/>
</dbReference>
<gene>
    <name evidence="1" type="ORF">ACD_3C00123G0005</name>
</gene>
<dbReference type="AlphaFoldDB" id="K2GCF8"/>